<dbReference type="AlphaFoldDB" id="A0A1I3CGJ1"/>
<accession>A0A1I3CGJ1</accession>
<dbReference type="Proteomes" id="UP000199052">
    <property type="component" value="Unassembled WGS sequence"/>
</dbReference>
<sequence>MARCIDLRFDALAATNRSVRAAREAQRYTDSEAVYSLLLELAARQPVHGGRQDPSSRDREALAILAHELVRLRPVADRVAAQLVTVGRARLTKRGTFDIQVRDRLPFRASQFDNAYVRRMADWDLSRGATDYAVAQALVRSLKSGTGLPDELGDIDAALKADREYGFIDLIAAQEFLSQVSGADDDSVHGCRFSCREDLDSSVRANVEKFVPDASPHGAAEACKHMIWTQDLLQRSPLQVFEYRESFGRLYSRPILELSDRSLMVPRNAPRLARVVLLARVLEGTWPERLSWQDTELRRALDQRRQRVRPVAGFEADLARTLAATGFAYVTAVKQSQRGQPSGVLGVPVRTEIDAVVVTPQTMTIWVLEAKDLAIPFAPRRIRSELDKYLRPRGHLAKLMDKVEDIAANPATVATQLGVPEAWPFVVRGLFVTRELGPAAYIDDRVHDFVTIDQLPSFLSAHRIR</sequence>
<evidence type="ECO:0000313" key="1">
    <source>
        <dbReference type="EMBL" id="SFH73476.1"/>
    </source>
</evidence>
<gene>
    <name evidence="1" type="ORF">SAMN05421678_1344</name>
</gene>
<organism evidence="1 2">
    <name type="scientific">Actinopolymorpha cephalotaxi</name>
    <dbReference type="NCBI Taxonomy" id="504797"/>
    <lineage>
        <taxon>Bacteria</taxon>
        <taxon>Bacillati</taxon>
        <taxon>Actinomycetota</taxon>
        <taxon>Actinomycetes</taxon>
        <taxon>Propionibacteriales</taxon>
        <taxon>Actinopolymorphaceae</taxon>
        <taxon>Actinopolymorpha</taxon>
    </lineage>
</organism>
<dbReference type="EMBL" id="FOOI01000034">
    <property type="protein sequence ID" value="SFH73476.1"/>
    <property type="molecule type" value="Genomic_DNA"/>
</dbReference>
<name>A0A1I3CGJ1_9ACTN</name>
<evidence type="ECO:0000313" key="2">
    <source>
        <dbReference type="Proteomes" id="UP000199052"/>
    </source>
</evidence>
<proteinExistence type="predicted"/>
<reference evidence="1 2" key="1">
    <citation type="submission" date="2016-10" db="EMBL/GenBank/DDBJ databases">
        <authorList>
            <person name="de Groot N.N."/>
        </authorList>
    </citation>
    <scope>NUCLEOTIDE SEQUENCE [LARGE SCALE GENOMIC DNA]</scope>
    <source>
        <strain evidence="1 2">CPCC 202808</strain>
    </source>
</reference>
<protein>
    <submittedName>
        <fullName evidence="1">Uncharacterized protein</fullName>
    </submittedName>
</protein>